<dbReference type="InterPro" id="IPR036526">
    <property type="entry name" value="C-N_Hydrolase_sf"/>
</dbReference>
<dbReference type="PROSITE" id="PS50263">
    <property type="entry name" value="CN_HYDROLASE"/>
    <property type="match status" value="1"/>
</dbReference>
<evidence type="ECO:0000256" key="9">
    <source>
        <dbReference type="HAMAP-Rule" id="MF_01148"/>
    </source>
</evidence>
<feature type="region of interest" description="Disordered" evidence="10">
    <location>
        <begin position="1"/>
        <end position="34"/>
    </location>
</feature>
<feature type="transmembrane region" description="Helical" evidence="9">
    <location>
        <begin position="231"/>
        <end position="254"/>
    </location>
</feature>
<evidence type="ECO:0000256" key="5">
    <source>
        <dbReference type="ARBA" id="ARBA00022692"/>
    </source>
</evidence>
<sequence length="553" mass="57304">MTAGPGPGELEGRPEGGGDGPEAGRRTTAAAAEAPSRRLRWGRLGGLAFGCGALLVLAQPPLGLWPALFLAWPALLRLISRAPTRRAAAGAGFFAGLGFFASGLYWIGEAFLVEAGKVWWYAPVMPFAVLSLAVVLSGFWAAAFWGAKALWRPGWRGAAALAAAMLAAETARGWALTGFPWALQSYAWIDTPVMQAAAFVGSPTLGALTVFAAAAAGTVDWRRREGLARRAAPAALALVALGAVWVGGAVRLAAAPAVEGDGPLIRLVQPNTGQRDKWAPQNARAILDRLLALSATPHQAGAAPALVVWPEVAVTFLFDESAAAQEAAAAATPQGASLAVGAVRRVGGELRNALLFYGPDGAALDVYDKRRLAPFGEYVPYKWILGRIGLGTLGDGLSGFEPGVRRDPVALPGLAPAAPLICYEVIFPGEVAAAADGAGWFLQVTNDAWFGQTAGPWQHLAQAQARAIEQGMPLARAANTGVSAMIDPHGRIRAFLPLDVAGALDSRLPAPLAGGTPYGRFGDWPFLAMAAALAALALAARAERGDGERHGRA</sequence>
<dbReference type="GO" id="GO:0042158">
    <property type="term" value="P:lipoprotein biosynthetic process"/>
    <property type="evidence" value="ECO:0007669"/>
    <property type="project" value="UniProtKB-UniRule"/>
</dbReference>
<proteinExistence type="inferred from homology"/>
<protein>
    <recommendedName>
        <fullName evidence="9">Apolipoprotein N-acyltransferase</fullName>
        <shortName evidence="9">ALP N-acyltransferase</shortName>
        <ecNumber evidence="9">2.3.1.269</ecNumber>
    </recommendedName>
</protein>
<dbReference type="SUPFAM" id="SSF56317">
    <property type="entry name" value="Carbon-nitrogen hydrolase"/>
    <property type="match status" value="1"/>
</dbReference>
<feature type="transmembrane region" description="Helical" evidence="9">
    <location>
        <begin position="157"/>
        <end position="176"/>
    </location>
</feature>
<comment type="subcellular location">
    <subcellularLocation>
        <location evidence="1 9">Cell membrane</location>
        <topology evidence="1 9">Multi-pass membrane protein</topology>
    </subcellularLocation>
</comment>
<evidence type="ECO:0000313" key="12">
    <source>
        <dbReference type="EMBL" id="SEA77388.1"/>
    </source>
</evidence>
<dbReference type="RefSeq" id="WP_093254868.1">
    <property type="nucleotide sequence ID" value="NZ_FNQM01000011.1"/>
</dbReference>
<evidence type="ECO:0000256" key="4">
    <source>
        <dbReference type="ARBA" id="ARBA00022679"/>
    </source>
</evidence>
<comment type="similarity">
    <text evidence="2 9">Belongs to the CN hydrolase family. Apolipoprotein N-acyltransferase subfamily.</text>
</comment>
<evidence type="ECO:0000256" key="10">
    <source>
        <dbReference type="SAM" id="MobiDB-lite"/>
    </source>
</evidence>
<feature type="domain" description="CN hydrolase" evidence="11">
    <location>
        <begin position="268"/>
        <end position="510"/>
    </location>
</feature>
<dbReference type="OrthoDB" id="9804277at2"/>
<dbReference type="NCBIfam" id="TIGR00546">
    <property type="entry name" value="lnt"/>
    <property type="match status" value="1"/>
</dbReference>
<dbReference type="InterPro" id="IPR004563">
    <property type="entry name" value="Apolipo_AcylTrfase"/>
</dbReference>
<dbReference type="UniPathway" id="UPA00666"/>
<keyword evidence="4 9" id="KW-0808">Transferase</keyword>
<keyword evidence="7 9" id="KW-0472">Membrane</keyword>
<keyword evidence="8 9" id="KW-0012">Acyltransferase</keyword>
<dbReference type="EC" id="2.3.1.269" evidence="9"/>
<evidence type="ECO:0000256" key="8">
    <source>
        <dbReference type="ARBA" id="ARBA00023315"/>
    </source>
</evidence>
<accession>A0A1H4DY14</accession>
<feature type="transmembrane region" description="Helical" evidence="9">
    <location>
        <begin position="64"/>
        <end position="80"/>
    </location>
</feature>
<keyword evidence="3 9" id="KW-1003">Cell membrane</keyword>
<dbReference type="InterPro" id="IPR045378">
    <property type="entry name" value="LNT_N"/>
</dbReference>
<name>A0A1H4DY14_9RHOB</name>
<evidence type="ECO:0000256" key="3">
    <source>
        <dbReference type="ARBA" id="ARBA00022475"/>
    </source>
</evidence>
<feature type="transmembrane region" description="Helical" evidence="9">
    <location>
        <begin position="196"/>
        <end position="219"/>
    </location>
</feature>
<dbReference type="Proteomes" id="UP000198703">
    <property type="component" value="Unassembled WGS sequence"/>
</dbReference>
<dbReference type="GO" id="GO:0016410">
    <property type="term" value="F:N-acyltransferase activity"/>
    <property type="evidence" value="ECO:0007669"/>
    <property type="project" value="UniProtKB-UniRule"/>
</dbReference>
<feature type="transmembrane region" description="Helical" evidence="9">
    <location>
        <begin position="119"/>
        <end position="145"/>
    </location>
</feature>
<dbReference type="EMBL" id="FNQM01000011">
    <property type="protein sequence ID" value="SEA77388.1"/>
    <property type="molecule type" value="Genomic_DNA"/>
</dbReference>
<keyword evidence="5 9" id="KW-0812">Transmembrane</keyword>
<dbReference type="HAMAP" id="MF_01148">
    <property type="entry name" value="Lnt"/>
    <property type="match status" value="1"/>
</dbReference>
<dbReference type="AlphaFoldDB" id="A0A1H4DY14"/>
<dbReference type="InterPro" id="IPR003010">
    <property type="entry name" value="C-N_Hydrolase"/>
</dbReference>
<evidence type="ECO:0000313" key="13">
    <source>
        <dbReference type="Proteomes" id="UP000198703"/>
    </source>
</evidence>
<dbReference type="GO" id="GO:0005886">
    <property type="term" value="C:plasma membrane"/>
    <property type="evidence" value="ECO:0007669"/>
    <property type="project" value="UniProtKB-SubCell"/>
</dbReference>
<dbReference type="PANTHER" id="PTHR38686:SF1">
    <property type="entry name" value="APOLIPOPROTEIN N-ACYLTRANSFERASE"/>
    <property type="match status" value="1"/>
</dbReference>
<keyword evidence="6 9" id="KW-1133">Transmembrane helix</keyword>
<evidence type="ECO:0000259" key="11">
    <source>
        <dbReference type="PROSITE" id="PS50263"/>
    </source>
</evidence>
<evidence type="ECO:0000256" key="7">
    <source>
        <dbReference type="ARBA" id="ARBA00023136"/>
    </source>
</evidence>
<dbReference type="Pfam" id="PF00795">
    <property type="entry name" value="CN_hydrolase"/>
    <property type="match status" value="1"/>
</dbReference>
<comment type="pathway">
    <text evidence="9">Protein modification; lipoprotein biosynthesis (N-acyl transfer).</text>
</comment>
<keyword evidence="12" id="KW-0449">Lipoprotein</keyword>
<dbReference type="Gene3D" id="3.60.110.10">
    <property type="entry name" value="Carbon-nitrogen hydrolase"/>
    <property type="match status" value="1"/>
</dbReference>
<evidence type="ECO:0000256" key="1">
    <source>
        <dbReference type="ARBA" id="ARBA00004651"/>
    </source>
</evidence>
<dbReference type="STRING" id="89524.SAMN05444370_11197"/>
<dbReference type="PANTHER" id="PTHR38686">
    <property type="entry name" value="APOLIPOPROTEIN N-ACYLTRANSFERASE"/>
    <property type="match status" value="1"/>
</dbReference>
<gene>
    <name evidence="9" type="primary">lnt</name>
    <name evidence="12" type="ORF">SAMN05444370_11197</name>
</gene>
<evidence type="ECO:0000256" key="6">
    <source>
        <dbReference type="ARBA" id="ARBA00022989"/>
    </source>
</evidence>
<feature type="transmembrane region" description="Helical" evidence="9">
    <location>
        <begin position="87"/>
        <end position="107"/>
    </location>
</feature>
<dbReference type="CDD" id="cd07571">
    <property type="entry name" value="ALP_N-acyl_transferase"/>
    <property type="match status" value="1"/>
</dbReference>
<comment type="function">
    <text evidence="9">Catalyzes the phospholipid dependent N-acylation of the N-terminal cysteine of apolipoprotein, the last step in lipoprotein maturation.</text>
</comment>
<keyword evidence="13" id="KW-1185">Reference proteome</keyword>
<dbReference type="Pfam" id="PF20154">
    <property type="entry name" value="LNT_N"/>
    <property type="match status" value="1"/>
</dbReference>
<reference evidence="12 13" key="1">
    <citation type="submission" date="2016-10" db="EMBL/GenBank/DDBJ databases">
        <authorList>
            <person name="de Groot N.N."/>
        </authorList>
    </citation>
    <scope>NUCLEOTIDE SEQUENCE [LARGE SCALE GENOMIC DNA]</scope>
    <source>
        <strain evidence="12 13">DSM 15345</strain>
    </source>
</reference>
<organism evidence="12 13">
    <name type="scientific">Rubrimonas cliftonensis</name>
    <dbReference type="NCBI Taxonomy" id="89524"/>
    <lineage>
        <taxon>Bacteria</taxon>
        <taxon>Pseudomonadati</taxon>
        <taxon>Pseudomonadota</taxon>
        <taxon>Alphaproteobacteria</taxon>
        <taxon>Rhodobacterales</taxon>
        <taxon>Paracoccaceae</taxon>
        <taxon>Rubrimonas</taxon>
    </lineage>
</organism>
<comment type="catalytic activity">
    <reaction evidence="9">
        <text>N-terminal S-1,2-diacyl-sn-glyceryl-L-cysteinyl-[lipoprotein] + a glycerophospholipid = N-acyl-S-1,2-diacyl-sn-glyceryl-L-cysteinyl-[lipoprotein] + a 2-acyl-sn-glycero-3-phospholipid + H(+)</text>
        <dbReference type="Rhea" id="RHEA:48228"/>
        <dbReference type="Rhea" id="RHEA-COMP:14681"/>
        <dbReference type="Rhea" id="RHEA-COMP:14684"/>
        <dbReference type="ChEBI" id="CHEBI:15378"/>
        <dbReference type="ChEBI" id="CHEBI:136912"/>
        <dbReference type="ChEBI" id="CHEBI:140656"/>
        <dbReference type="ChEBI" id="CHEBI:140657"/>
        <dbReference type="ChEBI" id="CHEBI:140660"/>
        <dbReference type="EC" id="2.3.1.269"/>
    </reaction>
</comment>
<evidence type="ECO:0000256" key="2">
    <source>
        <dbReference type="ARBA" id="ARBA00010065"/>
    </source>
</evidence>